<dbReference type="GO" id="GO:0016020">
    <property type="term" value="C:membrane"/>
    <property type="evidence" value="ECO:0007669"/>
    <property type="project" value="InterPro"/>
</dbReference>
<evidence type="ECO:0000313" key="3">
    <source>
        <dbReference type="EMBL" id="RFZ77623.1"/>
    </source>
</evidence>
<proteinExistence type="predicted"/>
<dbReference type="GO" id="GO:0004190">
    <property type="term" value="F:aspartic-type endopeptidase activity"/>
    <property type="evidence" value="ECO:0007669"/>
    <property type="project" value="InterPro"/>
</dbReference>
<dbReference type="Proteomes" id="UP000260680">
    <property type="component" value="Unassembled WGS sequence"/>
</dbReference>
<dbReference type="RefSeq" id="WP_117418286.1">
    <property type="nucleotide sequence ID" value="NZ_QOHO01000057.1"/>
</dbReference>
<feature type="transmembrane region" description="Helical" evidence="1">
    <location>
        <begin position="41"/>
        <end position="60"/>
    </location>
</feature>
<dbReference type="AlphaFoldDB" id="A0A3E2N9E3"/>
<evidence type="ECO:0000259" key="2">
    <source>
        <dbReference type="Pfam" id="PF01478"/>
    </source>
</evidence>
<feature type="transmembrane region" description="Helical" evidence="1">
    <location>
        <begin position="106"/>
        <end position="130"/>
    </location>
</feature>
<dbReference type="Gene3D" id="1.20.120.1220">
    <property type="match status" value="1"/>
</dbReference>
<dbReference type="EMBL" id="QOHO01000057">
    <property type="protein sequence ID" value="RFZ77623.1"/>
    <property type="molecule type" value="Genomic_DNA"/>
</dbReference>
<organism evidence="3 4">
    <name type="scientific">Lacrimispora amygdalina</name>
    <dbReference type="NCBI Taxonomy" id="253257"/>
    <lineage>
        <taxon>Bacteria</taxon>
        <taxon>Bacillati</taxon>
        <taxon>Bacillota</taxon>
        <taxon>Clostridia</taxon>
        <taxon>Lachnospirales</taxon>
        <taxon>Lachnospiraceae</taxon>
        <taxon>Lacrimispora</taxon>
    </lineage>
</organism>
<evidence type="ECO:0000256" key="1">
    <source>
        <dbReference type="SAM" id="Phobius"/>
    </source>
</evidence>
<keyword evidence="1" id="KW-0472">Membrane</keyword>
<dbReference type="Pfam" id="PF01478">
    <property type="entry name" value="Peptidase_A24"/>
    <property type="match status" value="1"/>
</dbReference>
<feature type="domain" description="Prepilin type IV endopeptidase peptidase" evidence="2">
    <location>
        <begin position="18"/>
        <end position="134"/>
    </location>
</feature>
<keyword evidence="3" id="KW-0238">DNA-binding</keyword>
<dbReference type="InterPro" id="IPR000045">
    <property type="entry name" value="Prepilin_IV_endopep_pep"/>
</dbReference>
<sequence>MMTGTPTENNILMAYQLAVFLCVTCFAIYDIQTRRVPDRALAFFLPFAALAPMLRLLALSGTGTELAWYLPIVTDALLGALLGFAVPLAAALVSGGTGIGGGDIKFCGILGLIYGVSGMALIFLVAAMLAMPVSLLLRRMVGKQMLSIPFLPFLACGCSVATVAQLIL</sequence>
<keyword evidence="1" id="KW-0812">Transmembrane</keyword>
<protein>
    <submittedName>
        <fullName evidence="3">DNA-binding protein</fullName>
    </submittedName>
</protein>
<dbReference type="OrthoDB" id="2064577at2"/>
<dbReference type="GO" id="GO:0003677">
    <property type="term" value="F:DNA binding"/>
    <property type="evidence" value="ECO:0007669"/>
    <property type="project" value="UniProtKB-KW"/>
</dbReference>
<reference evidence="3 4" key="1">
    <citation type="submission" date="2018-07" db="EMBL/GenBank/DDBJ databases">
        <title>New species, Clostridium PI-S10-A1B.</title>
        <authorList>
            <person name="Krishna G."/>
            <person name="Summeta K."/>
            <person name="Shikha S."/>
            <person name="Prabhu P.B."/>
            <person name="Suresh K."/>
        </authorList>
    </citation>
    <scope>NUCLEOTIDE SEQUENCE [LARGE SCALE GENOMIC DNA]</scope>
    <source>
        <strain evidence="3 4">PI-S10-A1B</strain>
    </source>
</reference>
<accession>A0A3E2N9E3</accession>
<gene>
    <name evidence="3" type="ORF">DS742_17570</name>
</gene>
<feature type="transmembrane region" description="Helical" evidence="1">
    <location>
        <begin position="66"/>
        <end position="94"/>
    </location>
</feature>
<feature type="transmembrane region" description="Helical" evidence="1">
    <location>
        <begin position="150"/>
        <end position="167"/>
    </location>
</feature>
<keyword evidence="1" id="KW-1133">Transmembrane helix</keyword>
<evidence type="ECO:0000313" key="4">
    <source>
        <dbReference type="Proteomes" id="UP000260680"/>
    </source>
</evidence>
<name>A0A3E2N9E3_9FIRM</name>
<feature type="transmembrane region" description="Helical" evidence="1">
    <location>
        <begin position="12"/>
        <end position="29"/>
    </location>
</feature>
<comment type="caution">
    <text evidence="3">The sequence shown here is derived from an EMBL/GenBank/DDBJ whole genome shotgun (WGS) entry which is preliminary data.</text>
</comment>